<reference evidence="2 3" key="1">
    <citation type="submission" date="2019-04" db="EMBL/GenBank/DDBJ databases">
        <title>Draft genome of the big-headed turtle Platysternon megacephalum.</title>
        <authorList>
            <person name="Gong S."/>
        </authorList>
    </citation>
    <scope>NUCLEOTIDE SEQUENCE [LARGE SCALE GENOMIC DNA]</scope>
    <source>
        <strain evidence="2">DO16091913</strain>
        <tissue evidence="2">Muscle</tissue>
    </source>
</reference>
<evidence type="ECO:0000313" key="2">
    <source>
        <dbReference type="EMBL" id="TFK09117.1"/>
    </source>
</evidence>
<reference evidence="2 3" key="2">
    <citation type="submission" date="2019-04" db="EMBL/GenBank/DDBJ databases">
        <title>The genome sequence of big-headed turtle.</title>
        <authorList>
            <person name="Gong S."/>
        </authorList>
    </citation>
    <scope>NUCLEOTIDE SEQUENCE [LARGE SCALE GENOMIC DNA]</scope>
    <source>
        <strain evidence="2">DO16091913</strain>
        <tissue evidence="2">Muscle</tissue>
    </source>
</reference>
<feature type="region of interest" description="Disordered" evidence="1">
    <location>
        <begin position="82"/>
        <end position="114"/>
    </location>
</feature>
<proteinExistence type="predicted"/>
<dbReference type="EMBL" id="QXTE01000057">
    <property type="protein sequence ID" value="TFK09117.1"/>
    <property type="molecule type" value="Genomic_DNA"/>
</dbReference>
<evidence type="ECO:0000313" key="3">
    <source>
        <dbReference type="Proteomes" id="UP000297703"/>
    </source>
</evidence>
<organism evidence="2 3">
    <name type="scientific">Platysternon megacephalum</name>
    <name type="common">big-headed turtle</name>
    <dbReference type="NCBI Taxonomy" id="55544"/>
    <lineage>
        <taxon>Eukaryota</taxon>
        <taxon>Metazoa</taxon>
        <taxon>Chordata</taxon>
        <taxon>Craniata</taxon>
        <taxon>Vertebrata</taxon>
        <taxon>Euteleostomi</taxon>
        <taxon>Archelosauria</taxon>
        <taxon>Testudinata</taxon>
        <taxon>Testudines</taxon>
        <taxon>Cryptodira</taxon>
        <taxon>Durocryptodira</taxon>
        <taxon>Testudinoidea</taxon>
        <taxon>Platysternidae</taxon>
        <taxon>Platysternon</taxon>
    </lineage>
</organism>
<gene>
    <name evidence="2" type="ORF">DR999_PMT07837</name>
</gene>
<evidence type="ECO:0000256" key="1">
    <source>
        <dbReference type="SAM" id="MobiDB-lite"/>
    </source>
</evidence>
<dbReference type="GO" id="GO:0005840">
    <property type="term" value="C:ribosome"/>
    <property type="evidence" value="ECO:0007669"/>
    <property type="project" value="UniProtKB-KW"/>
</dbReference>
<accession>A0A4D9EFF2</accession>
<name>A0A4D9EFF2_9SAUR</name>
<dbReference type="Proteomes" id="UP000297703">
    <property type="component" value="Unassembled WGS sequence"/>
</dbReference>
<protein>
    <submittedName>
        <fullName evidence="2">28S ribosomal protein S2, mitochondrial</fullName>
    </submittedName>
</protein>
<comment type="caution">
    <text evidence="2">The sequence shown here is derived from an EMBL/GenBank/DDBJ whole genome shotgun (WGS) entry which is preliminary data.</text>
</comment>
<dbReference type="AlphaFoldDB" id="A0A4D9EFF2"/>
<keyword evidence="2" id="KW-0689">Ribosomal protein</keyword>
<keyword evidence="3" id="KW-1185">Reference proteome</keyword>
<keyword evidence="2" id="KW-0687">Ribonucleoprotein</keyword>
<sequence>MSFSFLVPLPTSCLSPTNLLPQIPLPVWHREEFCDCDRHPWGSEPSIHAPQRSLGLFFLSSDDCARKRGRVKIRAEEAALPASNVPTAGGDRSGSGDIAGQWQLKQKPRPRVRASDFHEPCHRAASRPFPLASGRENPPLLLGLLLS</sequence>